<reference evidence="2 3" key="1">
    <citation type="submission" date="2019-06" db="EMBL/GenBank/DDBJ databases">
        <title>Genomics analysis of Aphanomyces spp. identifies a new class of oomycete effector associated with host adaptation.</title>
        <authorList>
            <person name="Gaulin E."/>
        </authorList>
    </citation>
    <scope>NUCLEOTIDE SEQUENCE [LARGE SCALE GENOMIC DNA]</scope>
    <source>
        <strain evidence="2 3">E</strain>
    </source>
</reference>
<feature type="non-terminal residue" evidence="2">
    <location>
        <position position="1"/>
    </location>
</feature>
<dbReference type="AlphaFoldDB" id="A0A6A5ADN1"/>
<feature type="compositionally biased region" description="Low complexity" evidence="1">
    <location>
        <begin position="8"/>
        <end position="37"/>
    </location>
</feature>
<dbReference type="EMBL" id="VJMI01001713">
    <property type="protein sequence ID" value="KAF0775348.1"/>
    <property type="molecule type" value="Genomic_DNA"/>
</dbReference>
<comment type="caution">
    <text evidence="2">The sequence shown here is derived from an EMBL/GenBank/DDBJ whole genome shotgun (WGS) entry which is preliminary data.</text>
</comment>
<protein>
    <submittedName>
        <fullName evidence="2">Uncharacterized protein</fullName>
    </submittedName>
</protein>
<dbReference type="Proteomes" id="UP000469452">
    <property type="component" value="Unassembled WGS sequence"/>
</dbReference>
<organism evidence="2 3">
    <name type="scientific">Aphanomyces astaci</name>
    <name type="common">Crayfish plague agent</name>
    <dbReference type="NCBI Taxonomy" id="112090"/>
    <lineage>
        <taxon>Eukaryota</taxon>
        <taxon>Sar</taxon>
        <taxon>Stramenopiles</taxon>
        <taxon>Oomycota</taxon>
        <taxon>Saprolegniomycetes</taxon>
        <taxon>Saprolegniales</taxon>
        <taxon>Verrucalvaceae</taxon>
        <taxon>Aphanomyces</taxon>
    </lineage>
</organism>
<gene>
    <name evidence="2" type="ORF">AaE_000952</name>
</gene>
<proteinExistence type="predicted"/>
<name>A0A6A5ADN1_APHAT</name>
<evidence type="ECO:0000256" key="1">
    <source>
        <dbReference type="SAM" id="MobiDB-lite"/>
    </source>
</evidence>
<sequence>QPYGYVNTPFTAPTPTPVTTRFDSPAPAATPTGATNLPPVPDDDDMGQGDERGFVYNAPALPYRPVQRFDQVRAADIHPPVQQVPGPSQRHPAQWLKILRHACRRVHGRIYQEACGDVGHGQPRLPWRHGGRVGRMV</sequence>
<accession>A0A6A5ADN1</accession>
<evidence type="ECO:0000313" key="2">
    <source>
        <dbReference type="EMBL" id="KAF0775348.1"/>
    </source>
</evidence>
<evidence type="ECO:0000313" key="3">
    <source>
        <dbReference type="Proteomes" id="UP000469452"/>
    </source>
</evidence>
<feature type="region of interest" description="Disordered" evidence="1">
    <location>
        <begin position="1"/>
        <end position="52"/>
    </location>
</feature>